<evidence type="ECO:0000256" key="5">
    <source>
        <dbReference type="ARBA" id="ARBA00022723"/>
    </source>
</evidence>
<evidence type="ECO:0000256" key="4">
    <source>
        <dbReference type="ARBA" id="ARBA00022679"/>
    </source>
</evidence>
<dbReference type="GO" id="GO:0004743">
    <property type="term" value="F:pyruvate kinase activity"/>
    <property type="evidence" value="ECO:0007669"/>
    <property type="project" value="UniProtKB-EC"/>
</dbReference>
<comment type="catalytic activity">
    <reaction evidence="12">
        <text>pyruvate + ATP = phosphoenolpyruvate + ADP + H(+)</text>
        <dbReference type="Rhea" id="RHEA:18157"/>
        <dbReference type="ChEBI" id="CHEBI:15361"/>
        <dbReference type="ChEBI" id="CHEBI:15378"/>
        <dbReference type="ChEBI" id="CHEBI:30616"/>
        <dbReference type="ChEBI" id="CHEBI:58702"/>
        <dbReference type="ChEBI" id="CHEBI:456216"/>
        <dbReference type="EC" id="2.7.1.40"/>
    </reaction>
</comment>
<organism evidence="14 15">
    <name type="scientific">Kosmotoga pacifica</name>
    <dbReference type="NCBI Taxonomy" id="1330330"/>
    <lineage>
        <taxon>Bacteria</taxon>
        <taxon>Thermotogati</taxon>
        <taxon>Thermotogota</taxon>
        <taxon>Thermotogae</taxon>
        <taxon>Kosmotogales</taxon>
        <taxon>Kosmotogaceae</taxon>
        <taxon>Kosmotoga</taxon>
    </lineage>
</organism>
<dbReference type="PANTHER" id="PTHR11817">
    <property type="entry name" value="PYRUVATE KINASE"/>
    <property type="match status" value="1"/>
</dbReference>
<dbReference type="InterPro" id="IPR011037">
    <property type="entry name" value="Pyrv_Knase-like_insert_dom_sf"/>
</dbReference>
<dbReference type="STRING" id="1330330.IX53_08045"/>
<evidence type="ECO:0000256" key="9">
    <source>
        <dbReference type="ARBA" id="ARBA00022842"/>
    </source>
</evidence>
<keyword evidence="5" id="KW-0479">Metal-binding</keyword>
<feature type="domain" description="Pyruvate kinase barrel" evidence="13">
    <location>
        <begin position="11"/>
        <end position="304"/>
    </location>
</feature>
<dbReference type="InterPro" id="IPR015806">
    <property type="entry name" value="Pyrv_Knase_insert_dom_sf"/>
</dbReference>
<protein>
    <recommendedName>
        <fullName evidence="3 12">Pyruvate kinase</fullName>
        <ecNumber evidence="3 12">2.7.1.40</ecNumber>
    </recommendedName>
</protein>
<sequence>MKSFVIVATVSDKKQVEYLINGGADRLRINSSHLSIVQLLDFLDFFWSMKKRVSVYIDLKGNKLRLSRYQPELKLLAGQQIELTTDTSKSNSLIVDERILKYLSPDMTLSLSDGKIRLKILSVERDVVRALVLRGGTVEGAKGLNISPHPPELTGLTDIDRFIIEKTRGYEFVRYALSFVSSPQEVKELKELSGRFVVAKIERELSINTVMDIASAADELWLCRGDLGAQLGLGRLARFYRRFNQLMPKFSVPVLMAGGVLEHMIEHTAPTRSEVCHLIDLVGHGYSGVVLSDETVAGKYPIETLKIIREVTG</sequence>
<evidence type="ECO:0000256" key="6">
    <source>
        <dbReference type="ARBA" id="ARBA00022741"/>
    </source>
</evidence>
<reference evidence="14 15" key="1">
    <citation type="submission" date="2015-04" db="EMBL/GenBank/DDBJ databases">
        <title>Complete Genome Sequence of Kosmotoga pacifica SLHLJ1.</title>
        <authorList>
            <person name="Jiang L.J."/>
            <person name="Shao Z.Z."/>
            <person name="Jebbar M."/>
        </authorList>
    </citation>
    <scope>NUCLEOTIDE SEQUENCE [LARGE SCALE GENOMIC DNA]</scope>
    <source>
        <strain evidence="14 15">SLHLJ1</strain>
    </source>
</reference>
<dbReference type="SUPFAM" id="SSF51621">
    <property type="entry name" value="Phosphoenolpyruvate/pyruvate domain"/>
    <property type="match status" value="1"/>
</dbReference>
<keyword evidence="15" id="KW-1185">Reference proteome</keyword>
<evidence type="ECO:0000259" key="13">
    <source>
        <dbReference type="Pfam" id="PF00224"/>
    </source>
</evidence>
<dbReference type="SUPFAM" id="SSF50800">
    <property type="entry name" value="PK beta-barrel domain-like"/>
    <property type="match status" value="1"/>
</dbReference>
<evidence type="ECO:0000313" key="15">
    <source>
        <dbReference type="Proteomes" id="UP000035159"/>
    </source>
</evidence>
<keyword evidence="9 12" id="KW-0460">Magnesium</keyword>
<evidence type="ECO:0000256" key="11">
    <source>
        <dbReference type="ARBA" id="ARBA00023317"/>
    </source>
</evidence>
<accession>A0A0G2ZCE1</accession>
<dbReference type="PATRIC" id="fig|1330330.3.peg.1630"/>
<comment type="pathway">
    <text evidence="1 12">Carbohydrate degradation; glycolysis; pyruvate from D-glyceraldehyde 3-phosphate: step 5/5.</text>
</comment>
<dbReference type="OrthoDB" id="41756at2"/>
<dbReference type="InterPro" id="IPR040442">
    <property type="entry name" value="Pyrv_kinase-like_dom_sf"/>
</dbReference>
<comment type="similarity">
    <text evidence="2 12">Belongs to the pyruvate kinase family.</text>
</comment>
<dbReference type="PRINTS" id="PR01050">
    <property type="entry name" value="PYRUVTKNASE"/>
</dbReference>
<dbReference type="InterPro" id="IPR001697">
    <property type="entry name" value="Pyr_Knase"/>
</dbReference>
<name>A0A0G2ZCE1_9BACT</name>
<dbReference type="Gene3D" id="3.20.20.60">
    <property type="entry name" value="Phosphoenolpyruvate-binding domains"/>
    <property type="match status" value="1"/>
</dbReference>
<dbReference type="InterPro" id="IPR015793">
    <property type="entry name" value="Pyrv_Knase_brl"/>
</dbReference>
<evidence type="ECO:0000256" key="8">
    <source>
        <dbReference type="ARBA" id="ARBA00022840"/>
    </source>
</evidence>
<dbReference type="UniPathway" id="UPA00109">
    <property type="reaction ID" value="UER00188"/>
</dbReference>
<dbReference type="AlphaFoldDB" id="A0A0G2ZCE1"/>
<evidence type="ECO:0000256" key="7">
    <source>
        <dbReference type="ARBA" id="ARBA00022777"/>
    </source>
</evidence>
<keyword evidence="4 12" id="KW-0808">Transferase</keyword>
<keyword evidence="8" id="KW-0067">ATP-binding</keyword>
<dbReference type="KEGG" id="kpf:IX53_08045"/>
<evidence type="ECO:0000256" key="12">
    <source>
        <dbReference type="RuleBase" id="RU000504"/>
    </source>
</evidence>
<evidence type="ECO:0000256" key="3">
    <source>
        <dbReference type="ARBA" id="ARBA00012142"/>
    </source>
</evidence>
<dbReference type="Gene3D" id="2.40.33.10">
    <property type="entry name" value="PK beta-barrel domain-like"/>
    <property type="match status" value="1"/>
</dbReference>
<evidence type="ECO:0000256" key="2">
    <source>
        <dbReference type="ARBA" id="ARBA00008663"/>
    </source>
</evidence>
<keyword evidence="10 12" id="KW-0324">Glycolysis</keyword>
<dbReference type="Proteomes" id="UP000035159">
    <property type="component" value="Chromosome"/>
</dbReference>
<dbReference type="GO" id="GO:0030955">
    <property type="term" value="F:potassium ion binding"/>
    <property type="evidence" value="ECO:0007669"/>
    <property type="project" value="InterPro"/>
</dbReference>
<dbReference type="InterPro" id="IPR015813">
    <property type="entry name" value="Pyrv/PenolPyrv_kinase-like_dom"/>
</dbReference>
<evidence type="ECO:0000256" key="1">
    <source>
        <dbReference type="ARBA" id="ARBA00004997"/>
    </source>
</evidence>
<evidence type="ECO:0000313" key="14">
    <source>
        <dbReference type="EMBL" id="AKI97771.1"/>
    </source>
</evidence>
<dbReference type="GO" id="GO:0016301">
    <property type="term" value="F:kinase activity"/>
    <property type="evidence" value="ECO:0007669"/>
    <property type="project" value="UniProtKB-KW"/>
</dbReference>
<dbReference type="RefSeq" id="WP_047754906.1">
    <property type="nucleotide sequence ID" value="NZ_CAJUHA010000006.1"/>
</dbReference>
<proteinExistence type="inferred from homology"/>
<evidence type="ECO:0000256" key="10">
    <source>
        <dbReference type="ARBA" id="ARBA00023152"/>
    </source>
</evidence>
<dbReference type="EMBL" id="CP011232">
    <property type="protein sequence ID" value="AKI97771.1"/>
    <property type="molecule type" value="Genomic_DNA"/>
</dbReference>
<keyword evidence="6" id="KW-0547">Nucleotide-binding</keyword>
<keyword evidence="11" id="KW-0670">Pyruvate</keyword>
<dbReference type="GO" id="GO:0000287">
    <property type="term" value="F:magnesium ion binding"/>
    <property type="evidence" value="ECO:0007669"/>
    <property type="project" value="InterPro"/>
</dbReference>
<dbReference type="GO" id="GO:0005524">
    <property type="term" value="F:ATP binding"/>
    <property type="evidence" value="ECO:0007669"/>
    <property type="project" value="UniProtKB-KW"/>
</dbReference>
<dbReference type="EC" id="2.7.1.40" evidence="3 12"/>
<keyword evidence="7 12" id="KW-0418">Kinase</keyword>
<dbReference type="Pfam" id="PF00224">
    <property type="entry name" value="PK"/>
    <property type="match status" value="1"/>
</dbReference>
<gene>
    <name evidence="14" type="ORF">IX53_08045</name>
</gene>